<dbReference type="Pfam" id="PF12833">
    <property type="entry name" value="HTH_18"/>
    <property type="match status" value="1"/>
</dbReference>
<gene>
    <name evidence="5" type="ORF">B1812_09930</name>
</gene>
<dbReference type="STRING" id="655015.B1812_09930"/>
<dbReference type="GO" id="GO:0043565">
    <property type="term" value="F:sequence-specific DNA binding"/>
    <property type="evidence" value="ECO:0007669"/>
    <property type="project" value="InterPro"/>
</dbReference>
<dbReference type="PROSITE" id="PS00041">
    <property type="entry name" value="HTH_ARAC_FAMILY_1"/>
    <property type="match status" value="1"/>
</dbReference>
<dbReference type="Gene3D" id="1.10.10.60">
    <property type="entry name" value="Homeodomain-like"/>
    <property type="match status" value="1"/>
</dbReference>
<keyword evidence="2" id="KW-0238">DNA-binding</keyword>
<accession>A0A1W6MUR0</accession>
<name>A0A1W6MUR0_9HYPH</name>
<keyword evidence="6" id="KW-1185">Reference proteome</keyword>
<evidence type="ECO:0000313" key="5">
    <source>
        <dbReference type="EMBL" id="ARN81341.1"/>
    </source>
</evidence>
<reference evidence="5 6" key="1">
    <citation type="submission" date="2017-02" db="EMBL/GenBank/DDBJ databases">
        <authorList>
            <person name="Peterson S.W."/>
        </authorList>
    </citation>
    <scope>NUCLEOTIDE SEQUENCE [LARGE SCALE GENOMIC DNA]</scope>
    <source>
        <strain evidence="5 6">S285</strain>
    </source>
</reference>
<dbReference type="PANTHER" id="PTHR43436">
    <property type="entry name" value="ARAC-FAMILY TRANSCRIPTIONAL REGULATOR"/>
    <property type="match status" value="1"/>
</dbReference>
<feature type="domain" description="HTH araC/xylS-type" evidence="4">
    <location>
        <begin position="190"/>
        <end position="287"/>
    </location>
</feature>
<dbReference type="EMBL" id="CP019948">
    <property type="protein sequence ID" value="ARN81341.1"/>
    <property type="molecule type" value="Genomic_DNA"/>
</dbReference>
<dbReference type="AlphaFoldDB" id="A0A1W6MUR0"/>
<dbReference type="OrthoDB" id="9802263at2"/>
<dbReference type="PROSITE" id="PS01124">
    <property type="entry name" value="HTH_ARAC_FAMILY_2"/>
    <property type="match status" value="1"/>
</dbReference>
<organism evidence="5 6">
    <name type="scientific">Methylocystis bryophila</name>
    <dbReference type="NCBI Taxonomy" id="655015"/>
    <lineage>
        <taxon>Bacteria</taxon>
        <taxon>Pseudomonadati</taxon>
        <taxon>Pseudomonadota</taxon>
        <taxon>Alphaproteobacteria</taxon>
        <taxon>Hyphomicrobiales</taxon>
        <taxon>Methylocystaceae</taxon>
        <taxon>Methylocystis</taxon>
    </lineage>
</organism>
<evidence type="ECO:0000313" key="6">
    <source>
        <dbReference type="Proteomes" id="UP000193978"/>
    </source>
</evidence>
<dbReference type="InterPro" id="IPR018062">
    <property type="entry name" value="HTH_AraC-typ_CS"/>
</dbReference>
<keyword evidence="1" id="KW-0805">Transcription regulation</keyword>
<dbReference type="GO" id="GO:0003700">
    <property type="term" value="F:DNA-binding transcription factor activity"/>
    <property type="evidence" value="ECO:0007669"/>
    <property type="project" value="InterPro"/>
</dbReference>
<dbReference type="KEGG" id="mbry:B1812_09930"/>
<keyword evidence="3" id="KW-0804">Transcription</keyword>
<dbReference type="InterPro" id="IPR018060">
    <property type="entry name" value="HTH_AraC"/>
</dbReference>
<dbReference type="Proteomes" id="UP000193978">
    <property type="component" value="Chromosome"/>
</dbReference>
<dbReference type="InterPro" id="IPR009057">
    <property type="entry name" value="Homeodomain-like_sf"/>
</dbReference>
<dbReference type="SUPFAM" id="SSF46689">
    <property type="entry name" value="Homeodomain-like"/>
    <property type="match status" value="2"/>
</dbReference>
<evidence type="ECO:0000256" key="3">
    <source>
        <dbReference type="ARBA" id="ARBA00023163"/>
    </source>
</evidence>
<evidence type="ECO:0000256" key="1">
    <source>
        <dbReference type="ARBA" id="ARBA00023015"/>
    </source>
</evidence>
<dbReference type="SMART" id="SM00342">
    <property type="entry name" value="HTH_ARAC"/>
    <property type="match status" value="1"/>
</dbReference>
<proteinExistence type="predicted"/>
<dbReference type="InterPro" id="IPR009594">
    <property type="entry name" value="Tscrpt_reg_HTH_AraC_N"/>
</dbReference>
<dbReference type="PANTHER" id="PTHR43436:SF1">
    <property type="entry name" value="TRANSCRIPTIONAL REGULATORY PROTEIN"/>
    <property type="match status" value="1"/>
</dbReference>
<dbReference type="RefSeq" id="WP_085771438.1">
    <property type="nucleotide sequence ID" value="NZ_AP027149.1"/>
</dbReference>
<dbReference type="Pfam" id="PF06719">
    <property type="entry name" value="AraC_N"/>
    <property type="match status" value="1"/>
</dbReference>
<protein>
    <submittedName>
        <fullName evidence="5">AraC family transcriptional regulator</fullName>
    </submittedName>
</protein>
<sequence length="298" mass="32519">MQNPFGALIPLLDRQYRRFGRETPLDGLALSRTESPSGVIRSVYRPSFCVVAQGAKISVLGERSFRYHAGQGLLASIDVPVTARIVEASADRPYLAFSLAISPAIVSEMLIEQAQALADAPTIAALTTADLDPDLCEPLTRLLTLLDAPRDLPVLAPLIQREIVWRLLCGRLGPTLRQLGLADSHAARSGCATAWIRNHFAEPLLVADLAALANMSVPSFHRHFKAVTTLTPIQFQKRIRLQEARRLMLAEGPVASVGYAIGYESPAQFTRDYRRMFGVPPGRDGAALRANMAAEAER</sequence>
<evidence type="ECO:0000259" key="4">
    <source>
        <dbReference type="PROSITE" id="PS01124"/>
    </source>
</evidence>
<evidence type="ECO:0000256" key="2">
    <source>
        <dbReference type="ARBA" id="ARBA00023125"/>
    </source>
</evidence>